<dbReference type="Proteomes" id="UP001260872">
    <property type="component" value="Unassembled WGS sequence"/>
</dbReference>
<evidence type="ECO:0000259" key="2">
    <source>
        <dbReference type="PROSITE" id="PS50943"/>
    </source>
</evidence>
<dbReference type="EMBL" id="JAVKGT010000023">
    <property type="protein sequence ID" value="MDR5712346.1"/>
    <property type="molecule type" value="Genomic_DNA"/>
</dbReference>
<sequence>MPPDNTPWLHPVKSHRKSLRLTQAELGQRVGVSRQTIVALERGDYAPSVFLALRIARVLGSTVEDLFGQAEEAGRQPREGTA</sequence>
<dbReference type="PANTHER" id="PTHR46558">
    <property type="entry name" value="TRACRIPTIONAL REGULATORY PROTEIN-RELATED-RELATED"/>
    <property type="match status" value="1"/>
</dbReference>
<dbReference type="RefSeq" id="WP_310537725.1">
    <property type="nucleotide sequence ID" value="NZ_BAAAOC010000014.1"/>
</dbReference>
<organism evidence="3 4">
    <name type="scientific">Nesterenkonia flava</name>
    <dbReference type="NCBI Taxonomy" id="469799"/>
    <lineage>
        <taxon>Bacteria</taxon>
        <taxon>Bacillati</taxon>
        <taxon>Actinomycetota</taxon>
        <taxon>Actinomycetes</taxon>
        <taxon>Micrococcales</taxon>
        <taxon>Micrococcaceae</taxon>
        <taxon>Nesterenkonia</taxon>
    </lineage>
</organism>
<comment type="caution">
    <text evidence="3">The sequence shown here is derived from an EMBL/GenBank/DDBJ whole genome shotgun (WGS) entry which is preliminary data.</text>
</comment>
<dbReference type="InterPro" id="IPR001387">
    <property type="entry name" value="Cro/C1-type_HTH"/>
</dbReference>
<reference evidence="4" key="1">
    <citation type="submission" date="2023-07" db="EMBL/GenBank/DDBJ databases">
        <title>Description of three actinobacteria isolated from air of manufacturing shop in a pharmaceutical factory.</title>
        <authorList>
            <person name="Zhang D.-F."/>
        </authorList>
    </citation>
    <scope>NUCLEOTIDE SEQUENCE [LARGE SCALE GENOMIC DNA]</scope>
    <source>
        <strain evidence="4">CCTCC AB 207010</strain>
    </source>
</reference>
<dbReference type="CDD" id="cd00093">
    <property type="entry name" value="HTH_XRE"/>
    <property type="match status" value="1"/>
</dbReference>
<dbReference type="Pfam" id="PF01381">
    <property type="entry name" value="HTH_3"/>
    <property type="match status" value="1"/>
</dbReference>
<dbReference type="SMART" id="SM00530">
    <property type="entry name" value="HTH_XRE"/>
    <property type="match status" value="1"/>
</dbReference>
<dbReference type="Gene3D" id="1.10.260.40">
    <property type="entry name" value="lambda repressor-like DNA-binding domains"/>
    <property type="match status" value="1"/>
</dbReference>
<dbReference type="PROSITE" id="PS50943">
    <property type="entry name" value="HTH_CROC1"/>
    <property type="match status" value="1"/>
</dbReference>
<name>A0ABU1FW45_9MICC</name>
<keyword evidence="4" id="KW-1185">Reference proteome</keyword>
<feature type="domain" description="HTH cro/C1-type" evidence="2">
    <location>
        <begin position="12"/>
        <end position="66"/>
    </location>
</feature>
<dbReference type="InterPro" id="IPR010982">
    <property type="entry name" value="Lambda_DNA-bd_dom_sf"/>
</dbReference>
<dbReference type="SUPFAM" id="SSF47413">
    <property type="entry name" value="lambda repressor-like DNA-binding domains"/>
    <property type="match status" value="1"/>
</dbReference>
<evidence type="ECO:0000256" key="1">
    <source>
        <dbReference type="ARBA" id="ARBA00023125"/>
    </source>
</evidence>
<keyword evidence="1" id="KW-0238">DNA-binding</keyword>
<accession>A0ABU1FW45</accession>
<evidence type="ECO:0000313" key="4">
    <source>
        <dbReference type="Proteomes" id="UP001260872"/>
    </source>
</evidence>
<evidence type="ECO:0000313" key="3">
    <source>
        <dbReference type="EMBL" id="MDR5712346.1"/>
    </source>
</evidence>
<protein>
    <submittedName>
        <fullName evidence="3">Helix-turn-helix transcriptional regulator</fullName>
    </submittedName>
</protein>
<proteinExistence type="predicted"/>
<dbReference type="PANTHER" id="PTHR46558:SF4">
    <property type="entry name" value="DNA-BIDING PHAGE PROTEIN"/>
    <property type="match status" value="1"/>
</dbReference>
<gene>
    <name evidence="3" type="ORF">RH857_09415</name>
</gene>